<evidence type="ECO:0000313" key="3">
    <source>
        <dbReference type="Proteomes" id="UP000198848"/>
    </source>
</evidence>
<keyword evidence="1" id="KW-0472">Membrane</keyword>
<keyword evidence="1" id="KW-1133">Transmembrane helix</keyword>
<feature type="transmembrane region" description="Helical" evidence="1">
    <location>
        <begin position="107"/>
        <end position="127"/>
    </location>
</feature>
<feature type="transmembrane region" description="Helical" evidence="1">
    <location>
        <begin position="74"/>
        <end position="95"/>
    </location>
</feature>
<evidence type="ECO:0000313" key="2">
    <source>
        <dbReference type="EMBL" id="SDQ27399.1"/>
    </source>
</evidence>
<gene>
    <name evidence="2" type="ORF">SAMN04489842_0309</name>
</gene>
<protein>
    <submittedName>
        <fullName evidence="2">Uncharacterized protein</fullName>
    </submittedName>
</protein>
<dbReference type="AlphaFoldDB" id="A0A1H0ZJ53"/>
<proteinExistence type="predicted"/>
<name>A0A1H0ZJ53_NATTX</name>
<keyword evidence="3" id="KW-1185">Reference proteome</keyword>
<dbReference type="EMBL" id="FNLC01000001">
    <property type="protein sequence ID" value="SDQ27399.1"/>
    <property type="molecule type" value="Genomic_DNA"/>
</dbReference>
<feature type="transmembrane region" description="Helical" evidence="1">
    <location>
        <begin position="41"/>
        <end position="62"/>
    </location>
</feature>
<sequence>MVSRENRVIAGSFVLLVTAIAVLTAIDSYTGVSMGEHPLPAFLLLVGFAVVVPQLYLAATNGGESDDISPQARVRFATVAITAFALLFASDVLLTGFEANPLEDVEALQNLLILAIGAVSLLVLLGYELVSGYRSSGSGETR</sequence>
<organism evidence="2 3">
    <name type="scientific">Natronobacterium texcoconense</name>
    <dbReference type="NCBI Taxonomy" id="1095778"/>
    <lineage>
        <taxon>Archaea</taxon>
        <taxon>Methanobacteriati</taxon>
        <taxon>Methanobacteriota</taxon>
        <taxon>Stenosarchaea group</taxon>
        <taxon>Halobacteria</taxon>
        <taxon>Halobacteriales</taxon>
        <taxon>Natrialbaceae</taxon>
        <taxon>Natronobacterium</taxon>
    </lineage>
</organism>
<dbReference type="Proteomes" id="UP000198848">
    <property type="component" value="Unassembled WGS sequence"/>
</dbReference>
<dbReference type="OrthoDB" id="201480at2157"/>
<reference evidence="3" key="1">
    <citation type="submission" date="2016-10" db="EMBL/GenBank/DDBJ databases">
        <authorList>
            <person name="Varghese N."/>
            <person name="Submissions S."/>
        </authorList>
    </citation>
    <scope>NUCLEOTIDE SEQUENCE [LARGE SCALE GENOMIC DNA]</scope>
    <source>
        <strain evidence="3">DSM 24767</strain>
    </source>
</reference>
<keyword evidence="1" id="KW-0812">Transmembrane</keyword>
<accession>A0A1H0ZJ53</accession>
<evidence type="ECO:0000256" key="1">
    <source>
        <dbReference type="SAM" id="Phobius"/>
    </source>
</evidence>
<dbReference type="RefSeq" id="WP_090376316.1">
    <property type="nucleotide sequence ID" value="NZ_FNLC01000001.1"/>
</dbReference>